<organism evidence="2 3">
    <name type="scientific">Pseudomonas fluorescens</name>
    <dbReference type="NCBI Taxonomy" id="294"/>
    <lineage>
        <taxon>Bacteria</taxon>
        <taxon>Pseudomonadati</taxon>
        <taxon>Pseudomonadota</taxon>
        <taxon>Gammaproteobacteria</taxon>
        <taxon>Pseudomonadales</taxon>
        <taxon>Pseudomonadaceae</taxon>
        <taxon>Pseudomonas</taxon>
    </lineage>
</organism>
<protein>
    <recommendedName>
        <fullName evidence="4">Allantoin permease</fullName>
    </recommendedName>
</protein>
<dbReference type="PANTHER" id="PTHR30569">
    <property type="entry name" value="CYTOSINE TRANSPORTER CODB"/>
    <property type="match status" value="1"/>
</dbReference>
<sequence length="445" mass="48024">MAGPIKSNGGAGQPVAVVGLDERINKVSLSMAWWAVCSAMFYIIVGGALALEYGTFNAITGMLLSVISYGVITSLMARHAIKTGHSVTSFSVELFGSKGAVLAAIILGATAIYYAVFEGSVIALAINHLFPSINHTVAALIVVAYSVPLVLGKIQVWLDKLNGVLLPVYVIGLVAAVCISISEYGYSTNWMTFGPAEPSPYGWWNCFVYYMGIWVLMLFAYEYAKFGKPSDEAFHSKWNFGFLFYFVTIVVNGACGIYLVSSVPSIEKISEISVVLAILSLLGFWGLVFVWATQTRINSANYFVATSNLKTIGQFFGIGWKWGWWAVVVGVLVFVLMLADVFKYLLEALAYQGIIVVAWVGVALSRIIEVRRLADGGTSDVPCKTVNYCGLTAWLVASVVGIILMNCTGLVATFSAPATAIVAYAVMRLLSKRQVVTSPSISKVN</sequence>
<feature type="transmembrane region" description="Helical" evidence="1">
    <location>
        <begin position="322"/>
        <end position="342"/>
    </location>
</feature>
<evidence type="ECO:0000256" key="1">
    <source>
        <dbReference type="SAM" id="Phobius"/>
    </source>
</evidence>
<dbReference type="InterPro" id="IPR030191">
    <property type="entry name" value="CodB"/>
</dbReference>
<dbReference type="GO" id="GO:0005886">
    <property type="term" value="C:plasma membrane"/>
    <property type="evidence" value="ECO:0007669"/>
    <property type="project" value="TreeGrafter"/>
</dbReference>
<dbReference type="Proteomes" id="UP000409037">
    <property type="component" value="Unassembled WGS sequence"/>
</dbReference>
<evidence type="ECO:0008006" key="4">
    <source>
        <dbReference type="Google" id="ProtNLM"/>
    </source>
</evidence>
<keyword evidence="1" id="KW-0472">Membrane</keyword>
<keyword evidence="1" id="KW-1133">Transmembrane helix</keyword>
<reference evidence="2 3" key="1">
    <citation type="submission" date="2019-09" db="EMBL/GenBank/DDBJ databases">
        <authorList>
            <person name="Chandra G."/>
            <person name="Truman W A."/>
        </authorList>
    </citation>
    <scope>NUCLEOTIDE SEQUENCE [LARGE SCALE GENOMIC DNA]</scope>
    <source>
        <strain evidence="2">PS833</strain>
    </source>
</reference>
<feature type="transmembrane region" description="Helical" evidence="1">
    <location>
        <begin position="348"/>
        <end position="365"/>
    </location>
</feature>
<feature type="transmembrane region" description="Helical" evidence="1">
    <location>
        <begin position="56"/>
        <end position="78"/>
    </location>
</feature>
<dbReference type="AlphaFoldDB" id="A0A5E6ZRK6"/>
<dbReference type="EMBL" id="CABVHU010000001">
    <property type="protein sequence ID" value="VVN66563.1"/>
    <property type="molecule type" value="Genomic_DNA"/>
</dbReference>
<evidence type="ECO:0000313" key="3">
    <source>
        <dbReference type="Proteomes" id="UP000409037"/>
    </source>
</evidence>
<keyword evidence="1" id="KW-0812">Transmembrane</keyword>
<dbReference type="Gene3D" id="1.10.4160.10">
    <property type="entry name" value="Hydantoin permease"/>
    <property type="match status" value="1"/>
</dbReference>
<feature type="transmembrane region" description="Helical" evidence="1">
    <location>
        <begin position="410"/>
        <end position="430"/>
    </location>
</feature>
<feature type="transmembrane region" description="Helical" evidence="1">
    <location>
        <begin position="272"/>
        <end position="292"/>
    </location>
</feature>
<feature type="transmembrane region" description="Helical" evidence="1">
    <location>
        <begin position="202"/>
        <end position="221"/>
    </location>
</feature>
<gene>
    <name evidence="2" type="ORF">PS833_00131</name>
</gene>
<dbReference type="RefSeq" id="WP_224794064.1">
    <property type="nucleotide sequence ID" value="NZ_CABVHU010000001.1"/>
</dbReference>
<proteinExistence type="predicted"/>
<feature type="transmembrane region" description="Helical" evidence="1">
    <location>
        <begin position="386"/>
        <end position="404"/>
    </location>
</feature>
<evidence type="ECO:0000313" key="2">
    <source>
        <dbReference type="EMBL" id="VVN66563.1"/>
    </source>
</evidence>
<accession>A0A5E6ZRK6</accession>
<feature type="transmembrane region" description="Helical" evidence="1">
    <location>
        <begin position="31"/>
        <end position="50"/>
    </location>
</feature>
<feature type="transmembrane region" description="Helical" evidence="1">
    <location>
        <begin position="163"/>
        <end position="182"/>
    </location>
</feature>
<dbReference type="PANTHER" id="PTHR30569:SF0">
    <property type="entry name" value="CYTOSINE PERMEASE"/>
    <property type="match status" value="1"/>
</dbReference>
<dbReference type="GO" id="GO:0015209">
    <property type="term" value="F:cytosine transmembrane transporter activity"/>
    <property type="evidence" value="ECO:0007669"/>
    <property type="project" value="InterPro"/>
</dbReference>
<name>A0A5E6ZRK6_PSEFL</name>
<feature type="transmembrane region" description="Helical" evidence="1">
    <location>
        <begin position="132"/>
        <end position="151"/>
    </location>
</feature>
<feature type="transmembrane region" description="Helical" evidence="1">
    <location>
        <begin position="99"/>
        <end position="126"/>
    </location>
</feature>
<feature type="transmembrane region" description="Helical" evidence="1">
    <location>
        <begin position="242"/>
        <end position="260"/>
    </location>
</feature>